<dbReference type="Pfam" id="PF04191">
    <property type="entry name" value="PEMT"/>
    <property type="match status" value="1"/>
</dbReference>
<dbReference type="EMBL" id="JAPVES010000024">
    <property type="protein sequence ID" value="MCZ3371061.1"/>
    <property type="molecule type" value="Genomic_DNA"/>
</dbReference>
<comment type="subcellular location">
    <subcellularLocation>
        <location evidence="1">Endomembrane system</location>
        <topology evidence="1">Multi-pass membrane protein</topology>
    </subcellularLocation>
</comment>
<evidence type="ECO:0000256" key="4">
    <source>
        <dbReference type="ARBA" id="ARBA00023136"/>
    </source>
</evidence>
<protein>
    <submittedName>
        <fullName evidence="6">Isoprenylcysteine carboxylmethyltransferase family protein</fullName>
    </submittedName>
</protein>
<dbReference type="PANTHER" id="PTHR12714">
    <property type="entry name" value="PROTEIN-S ISOPRENYLCYSTEINE O-METHYLTRANSFERASE"/>
    <property type="match status" value="1"/>
</dbReference>
<evidence type="ECO:0000256" key="3">
    <source>
        <dbReference type="ARBA" id="ARBA00022989"/>
    </source>
</evidence>
<reference evidence="6" key="1">
    <citation type="submission" date="2022-12" db="EMBL/GenBank/DDBJ databases">
        <title>Reclassification of two methanogenic archaea species isolated from the Kolyma lowland permafrost.</title>
        <authorList>
            <person name="Trubitsyn V.E."/>
            <person name="Rivkina E.M."/>
            <person name="Shcherbakova V.A."/>
        </authorList>
    </citation>
    <scope>NUCLEOTIDE SEQUENCE</scope>
    <source>
        <strain evidence="6">MK4</strain>
    </source>
</reference>
<dbReference type="Gene3D" id="1.20.120.1630">
    <property type="match status" value="1"/>
</dbReference>
<dbReference type="AlphaFoldDB" id="A0A9E5A0V1"/>
<dbReference type="Proteomes" id="UP001074446">
    <property type="component" value="Unassembled WGS sequence"/>
</dbReference>
<keyword evidence="2 5" id="KW-0812">Transmembrane</keyword>
<dbReference type="InterPro" id="IPR007318">
    <property type="entry name" value="Phopholipid_MeTrfase"/>
</dbReference>
<dbReference type="GO" id="GO:0012505">
    <property type="term" value="C:endomembrane system"/>
    <property type="evidence" value="ECO:0007669"/>
    <property type="project" value="UniProtKB-SubCell"/>
</dbReference>
<gene>
    <name evidence="6" type="ORF">O3H35_00265</name>
</gene>
<dbReference type="RefSeq" id="WP_211251438.1">
    <property type="nucleotide sequence ID" value="NZ_JAPVES010000024.1"/>
</dbReference>
<evidence type="ECO:0000256" key="5">
    <source>
        <dbReference type="SAM" id="Phobius"/>
    </source>
</evidence>
<proteinExistence type="predicted"/>
<dbReference type="GO" id="GO:0016740">
    <property type="term" value="F:transferase activity"/>
    <property type="evidence" value="ECO:0007669"/>
    <property type="project" value="UniProtKB-ARBA"/>
</dbReference>
<feature type="transmembrane region" description="Helical" evidence="5">
    <location>
        <begin position="147"/>
        <end position="175"/>
    </location>
</feature>
<feature type="transmembrane region" description="Helical" evidence="5">
    <location>
        <begin position="13"/>
        <end position="33"/>
    </location>
</feature>
<comment type="caution">
    <text evidence="6">The sequence shown here is derived from an EMBL/GenBank/DDBJ whole genome shotgun (WGS) entry which is preliminary data.</text>
</comment>
<dbReference type="PANTHER" id="PTHR12714:SF9">
    <property type="entry name" value="PROTEIN-S-ISOPRENYLCYSTEINE O-METHYLTRANSFERASE"/>
    <property type="match status" value="1"/>
</dbReference>
<keyword evidence="4 5" id="KW-0472">Membrane</keyword>
<keyword evidence="3 5" id="KW-1133">Transmembrane helix</keyword>
<name>A0A9E5A0V1_9EURY</name>
<evidence type="ECO:0000256" key="1">
    <source>
        <dbReference type="ARBA" id="ARBA00004127"/>
    </source>
</evidence>
<sequence>MIKIIGEDVWSHFGMWEAVIVWIVIYSIFLLFTPFYKKSQIKPTGVYMAFIVAFAIEMFGVPFSMFAIGWLFGFTLPEGIFWGHTLGNYIGLWGMYVGIIVSLAGAALVILGWNKIHKDYWSKETGQGELVKTGIYKYIRHPQYTGFFMITLGMMFEWATLPLIILYCAFIVIYYKLAKREENDMVKEFGDEYIAYRKKTKMFIPYVV</sequence>
<accession>A0A9E5A0V1</accession>
<organism evidence="6">
    <name type="scientific">Methanobacterium veterum</name>
    <dbReference type="NCBI Taxonomy" id="408577"/>
    <lineage>
        <taxon>Archaea</taxon>
        <taxon>Methanobacteriati</taxon>
        <taxon>Methanobacteriota</taxon>
        <taxon>Methanomada group</taxon>
        <taxon>Methanobacteria</taxon>
        <taxon>Methanobacteriales</taxon>
        <taxon>Methanobacteriaceae</taxon>
        <taxon>Methanobacterium</taxon>
    </lineage>
</organism>
<evidence type="ECO:0000256" key="2">
    <source>
        <dbReference type="ARBA" id="ARBA00022692"/>
    </source>
</evidence>
<feature type="transmembrane region" description="Helical" evidence="5">
    <location>
        <begin position="45"/>
        <end position="72"/>
    </location>
</feature>
<feature type="transmembrane region" description="Helical" evidence="5">
    <location>
        <begin position="92"/>
        <end position="113"/>
    </location>
</feature>
<evidence type="ECO:0000313" key="6">
    <source>
        <dbReference type="EMBL" id="MCZ3371061.1"/>
    </source>
</evidence>